<gene>
    <name evidence="6" type="ORF">MDOR_11530</name>
</gene>
<keyword evidence="1" id="KW-0436">Ligase</keyword>
<keyword evidence="2 4" id="KW-0547">Nucleotide-binding</keyword>
<proteinExistence type="predicted"/>
<dbReference type="AlphaFoldDB" id="A0A7I7VNX1"/>
<dbReference type="InterPro" id="IPR052032">
    <property type="entry name" value="ATP-dep_AA_Ligase"/>
</dbReference>
<sequence>MNDGHRTLVVDPTSSGKLFAERLIAHGYDVDVLFTTPIPEPFVAGAKEVREVVGDARCRFVDMRPGDWTDSDCEAVIRGAWGYVVAGAESGIAAADHARELLGLHPRNDFSVRQARYDKFAAQKTLESRGLSHVKSRLVVSPNDVQTVEEYPVIVKPVDSAGTDGVCLVNGHAELSEYVTAALGSTNAMCRDISSLVIQEVVQGDEYVVDGAVVNGIPTAISVGVYRKTWSQGFPVYKSLTWLTEHEVPRYGELIEYLRECLGALGVRVGCFHFEAFDRGSEWTMMEVGLRPHGGGHPLYTETLTGGISQVSVELATCLGGEVAIDGLPRLGIRGRVVFFAVDQQSTVISDPRERIGSAPYVLESHIAVSPGDAVTPPKSLFDTFALGFAVITGDTWDELETREVNVRALFAGCFSAAV</sequence>
<dbReference type="GO" id="GO:0016874">
    <property type="term" value="F:ligase activity"/>
    <property type="evidence" value="ECO:0007669"/>
    <property type="project" value="UniProtKB-KW"/>
</dbReference>
<keyword evidence="3 4" id="KW-0067">ATP-binding</keyword>
<dbReference type="InterPro" id="IPR011761">
    <property type="entry name" value="ATP-grasp"/>
</dbReference>
<name>A0A7I7VNX1_9MYCO</name>
<dbReference type="PANTHER" id="PTHR43585:SF2">
    <property type="entry name" value="ATP-GRASP ENZYME FSQD"/>
    <property type="match status" value="1"/>
</dbReference>
<evidence type="ECO:0000256" key="2">
    <source>
        <dbReference type="ARBA" id="ARBA00022741"/>
    </source>
</evidence>
<dbReference type="KEGG" id="mdr:MDOR_11530"/>
<dbReference type="GO" id="GO:0046872">
    <property type="term" value="F:metal ion binding"/>
    <property type="evidence" value="ECO:0007669"/>
    <property type="project" value="InterPro"/>
</dbReference>
<feature type="domain" description="ATP-grasp" evidence="5">
    <location>
        <begin position="123"/>
        <end position="317"/>
    </location>
</feature>
<dbReference type="GO" id="GO:0005524">
    <property type="term" value="F:ATP binding"/>
    <property type="evidence" value="ECO:0007669"/>
    <property type="project" value="UniProtKB-UniRule"/>
</dbReference>
<evidence type="ECO:0000256" key="4">
    <source>
        <dbReference type="PROSITE-ProRule" id="PRU00409"/>
    </source>
</evidence>
<dbReference type="PROSITE" id="PS50975">
    <property type="entry name" value="ATP_GRASP"/>
    <property type="match status" value="1"/>
</dbReference>
<dbReference type="Gene3D" id="3.30.470.20">
    <property type="entry name" value="ATP-grasp fold, B domain"/>
    <property type="match status" value="1"/>
</dbReference>
<reference evidence="6 7" key="1">
    <citation type="journal article" date="2019" name="Emerg. Microbes Infect.">
        <title>Comprehensive subspecies identification of 175 nontuberculous mycobacteria species based on 7547 genomic profiles.</title>
        <authorList>
            <person name="Matsumoto Y."/>
            <person name="Kinjo T."/>
            <person name="Motooka D."/>
            <person name="Nabeya D."/>
            <person name="Jung N."/>
            <person name="Uechi K."/>
            <person name="Horii T."/>
            <person name="Iida T."/>
            <person name="Fujita J."/>
            <person name="Nakamura S."/>
        </authorList>
    </citation>
    <scope>NUCLEOTIDE SEQUENCE [LARGE SCALE GENOMIC DNA]</scope>
    <source>
        <strain evidence="6 7">JCM 12405</strain>
    </source>
</reference>
<protein>
    <recommendedName>
        <fullName evidence="5">ATP-grasp domain-containing protein</fullName>
    </recommendedName>
</protein>
<dbReference type="Pfam" id="PF13535">
    <property type="entry name" value="ATP-grasp_4"/>
    <property type="match status" value="1"/>
</dbReference>
<dbReference type="EMBL" id="AP022605">
    <property type="protein sequence ID" value="BBZ06984.1"/>
    <property type="molecule type" value="Genomic_DNA"/>
</dbReference>
<dbReference type="Proteomes" id="UP000467201">
    <property type="component" value="Chromosome"/>
</dbReference>
<dbReference type="RefSeq" id="WP_133055525.1">
    <property type="nucleotide sequence ID" value="NZ_AP022605.1"/>
</dbReference>
<evidence type="ECO:0000313" key="7">
    <source>
        <dbReference type="Proteomes" id="UP000467201"/>
    </source>
</evidence>
<accession>A0A7I7VNX1</accession>
<evidence type="ECO:0000256" key="3">
    <source>
        <dbReference type="ARBA" id="ARBA00022840"/>
    </source>
</evidence>
<dbReference type="SUPFAM" id="SSF56059">
    <property type="entry name" value="Glutathione synthetase ATP-binding domain-like"/>
    <property type="match status" value="1"/>
</dbReference>
<evidence type="ECO:0000313" key="6">
    <source>
        <dbReference type="EMBL" id="BBZ06984.1"/>
    </source>
</evidence>
<dbReference type="PANTHER" id="PTHR43585">
    <property type="entry name" value="FUMIPYRROLE BIOSYNTHESIS PROTEIN C"/>
    <property type="match status" value="1"/>
</dbReference>
<dbReference type="OrthoDB" id="24041at2"/>
<evidence type="ECO:0000256" key="1">
    <source>
        <dbReference type="ARBA" id="ARBA00022598"/>
    </source>
</evidence>
<organism evidence="6 7">
    <name type="scientific">Mycolicibacterium doricum</name>
    <dbReference type="NCBI Taxonomy" id="126673"/>
    <lineage>
        <taxon>Bacteria</taxon>
        <taxon>Bacillati</taxon>
        <taxon>Actinomycetota</taxon>
        <taxon>Actinomycetes</taxon>
        <taxon>Mycobacteriales</taxon>
        <taxon>Mycobacteriaceae</taxon>
        <taxon>Mycolicibacterium</taxon>
    </lineage>
</organism>
<evidence type="ECO:0000259" key="5">
    <source>
        <dbReference type="PROSITE" id="PS50975"/>
    </source>
</evidence>